<sequence>LLNNHLKDKPRVGRTKRITPDIEQKVINAVTCDRYGREKSSKKIAREIGISAASVQIILKKHGFRKIKPIRKPRLTTAIKNERYRFTLAHRH</sequence>
<proteinExistence type="predicted"/>
<protein>
    <submittedName>
        <fullName evidence="1">Uncharacterized protein</fullName>
    </submittedName>
</protein>
<dbReference type="EMBL" id="KV748247">
    <property type="protein sequence ID" value="OCK88177.1"/>
    <property type="molecule type" value="Genomic_DNA"/>
</dbReference>
<dbReference type="Proteomes" id="UP000250078">
    <property type="component" value="Unassembled WGS sequence"/>
</dbReference>
<gene>
    <name evidence="1" type="ORF">K441DRAFT_590296</name>
</gene>
<feature type="non-terminal residue" evidence="1">
    <location>
        <position position="1"/>
    </location>
</feature>
<keyword evidence="2" id="KW-1185">Reference proteome</keyword>
<organism evidence="1 2">
    <name type="scientific">Cenococcum geophilum 1.58</name>
    <dbReference type="NCBI Taxonomy" id="794803"/>
    <lineage>
        <taxon>Eukaryota</taxon>
        <taxon>Fungi</taxon>
        <taxon>Dikarya</taxon>
        <taxon>Ascomycota</taxon>
        <taxon>Pezizomycotina</taxon>
        <taxon>Dothideomycetes</taxon>
        <taxon>Pleosporomycetidae</taxon>
        <taxon>Gloniales</taxon>
        <taxon>Gloniaceae</taxon>
        <taxon>Cenococcum</taxon>
    </lineage>
</organism>
<evidence type="ECO:0000313" key="1">
    <source>
        <dbReference type="EMBL" id="OCK88177.1"/>
    </source>
</evidence>
<reference evidence="1 2" key="1">
    <citation type="journal article" date="2016" name="Nat. Commun.">
        <title>Ectomycorrhizal ecology is imprinted in the genome of the dominant symbiotic fungus Cenococcum geophilum.</title>
        <authorList>
            <consortium name="DOE Joint Genome Institute"/>
            <person name="Peter M."/>
            <person name="Kohler A."/>
            <person name="Ohm R.A."/>
            <person name="Kuo A."/>
            <person name="Krutzmann J."/>
            <person name="Morin E."/>
            <person name="Arend M."/>
            <person name="Barry K.W."/>
            <person name="Binder M."/>
            <person name="Choi C."/>
            <person name="Clum A."/>
            <person name="Copeland A."/>
            <person name="Grisel N."/>
            <person name="Haridas S."/>
            <person name="Kipfer T."/>
            <person name="LaButti K."/>
            <person name="Lindquist E."/>
            <person name="Lipzen A."/>
            <person name="Maire R."/>
            <person name="Meier B."/>
            <person name="Mihaltcheva S."/>
            <person name="Molinier V."/>
            <person name="Murat C."/>
            <person name="Poggeler S."/>
            <person name="Quandt C.A."/>
            <person name="Sperisen C."/>
            <person name="Tritt A."/>
            <person name="Tisserant E."/>
            <person name="Crous P.W."/>
            <person name="Henrissat B."/>
            <person name="Nehls U."/>
            <person name="Egli S."/>
            <person name="Spatafora J.W."/>
            <person name="Grigoriev I.V."/>
            <person name="Martin F.M."/>
        </authorList>
    </citation>
    <scope>NUCLEOTIDE SEQUENCE [LARGE SCALE GENOMIC DNA]</scope>
    <source>
        <strain evidence="1 2">1.58</strain>
    </source>
</reference>
<evidence type="ECO:0000313" key="2">
    <source>
        <dbReference type="Proteomes" id="UP000250078"/>
    </source>
</evidence>
<name>A0ACC8EP54_9PEZI</name>
<accession>A0ACC8EP54</accession>